<organism evidence="2 3">
    <name type="scientific">Alkalihalobacterium chitinilyticum</name>
    <dbReference type="NCBI Taxonomy" id="2980103"/>
    <lineage>
        <taxon>Bacteria</taxon>
        <taxon>Bacillati</taxon>
        <taxon>Bacillota</taxon>
        <taxon>Bacilli</taxon>
        <taxon>Bacillales</taxon>
        <taxon>Bacillaceae</taxon>
        <taxon>Alkalihalobacterium</taxon>
    </lineage>
</organism>
<keyword evidence="3" id="KW-1185">Reference proteome</keyword>
<evidence type="ECO:0000256" key="1">
    <source>
        <dbReference type="SAM" id="SignalP"/>
    </source>
</evidence>
<dbReference type="Proteomes" id="UP001148125">
    <property type="component" value="Unassembled WGS sequence"/>
</dbReference>
<dbReference type="PROSITE" id="PS51257">
    <property type="entry name" value="PROKAR_LIPOPROTEIN"/>
    <property type="match status" value="1"/>
</dbReference>
<evidence type="ECO:0000313" key="3">
    <source>
        <dbReference type="Proteomes" id="UP001148125"/>
    </source>
</evidence>
<protein>
    <recommendedName>
        <fullName evidence="4">DUF3888 domain-containing protein</fullName>
    </recommendedName>
</protein>
<gene>
    <name evidence="2" type="ORF">N7Z68_22195</name>
</gene>
<feature type="signal peptide" evidence="1">
    <location>
        <begin position="1"/>
        <end position="25"/>
    </location>
</feature>
<feature type="chain" id="PRO_5045761275" description="DUF3888 domain-containing protein" evidence="1">
    <location>
        <begin position="26"/>
        <end position="141"/>
    </location>
</feature>
<dbReference type="RefSeq" id="WP_275120632.1">
    <property type="nucleotide sequence ID" value="NZ_JAOTPO010000025.1"/>
</dbReference>
<accession>A0ABT5VKS1</accession>
<proteinExistence type="predicted"/>
<evidence type="ECO:0008006" key="4">
    <source>
        <dbReference type="Google" id="ProtNLM"/>
    </source>
</evidence>
<comment type="caution">
    <text evidence="2">The sequence shown here is derived from an EMBL/GenBank/DDBJ whole genome shotgun (WGS) entry which is preliminary data.</text>
</comment>
<keyword evidence="1" id="KW-0732">Signal</keyword>
<reference evidence="2" key="1">
    <citation type="submission" date="2024-05" db="EMBL/GenBank/DDBJ databases">
        <title>Alkalihalobacillus sp. strain MEB203 novel alkaliphilic bacterium from Lonar Lake, India.</title>
        <authorList>
            <person name="Joshi A."/>
            <person name="Thite S."/>
            <person name="Mengade P."/>
        </authorList>
    </citation>
    <scope>NUCLEOTIDE SEQUENCE</scope>
    <source>
        <strain evidence="2">MEB 203</strain>
    </source>
</reference>
<sequence length="141" mass="16420">MKVNVKWLFIMIVAFSCLSAYTVSAEDSNGFGRPKAITFTGENQNWLVVHQMYLIGTEVKIQTQINYKGDDEKIKNRPLLHYSIFDEGTNVFGTFSLNHSNIYQSEKTECSGCKFLDKKKEVTFIIGEWEEYEERITLRRE</sequence>
<name>A0ABT5VKS1_9BACI</name>
<dbReference type="EMBL" id="JAOTPO010000025">
    <property type="protein sequence ID" value="MDE5416043.1"/>
    <property type="molecule type" value="Genomic_DNA"/>
</dbReference>
<evidence type="ECO:0000313" key="2">
    <source>
        <dbReference type="EMBL" id="MDE5416043.1"/>
    </source>
</evidence>